<evidence type="ECO:0000256" key="1">
    <source>
        <dbReference type="ARBA" id="ARBA00006712"/>
    </source>
</evidence>
<evidence type="ECO:0000259" key="3">
    <source>
        <dbReference type="Pfam" id="PF04063"/>
    </source>
</evidence>
<feature type="domain" description="Protein HGH1 N-terminal" evidence="3">
    <location>
        <begin position="52"/>
        <end position="117"/>
    </location>
</feature>
<proteinExistence type="inferred from homology"/>
<dbReference type="InterPro" id="IPR007205">
    <property type="entry name" value="Protein_HGH1_N"/>
</dbReference>
<organism evidence="5 6">
    <name type="scientific">Cordylochernes scorpioides</name>
    <dbReference type="NCBI Taxonomy" id="51811"/>
    <lineage>
        <taxon>Eukaryota</taxon>
        <taxon>Metazoa</taxon>
        <taxon>Ecdysozoa</taxon>
        <taxon>Arthropoda</taxon>
        <taxon>Chelicerata</taxon>
        <taxon>Arachnida</taxon>
        <taxon>Pseudoscorpiones</taxon>
        <taxon>Cheliferoidea</taxon>
        <taxon>Chernetidae</taxon>
        <taxon>Cordylochernes</taxon>
    </lineage>
</organism>
<dbReference type="PANTHER" id="PTHR13387">
    <property type="entry name" value="PROTEIN HGH1 HOMOLOG"/>
    <property type="match status" value="1"/>
</dbReference>
<dbReference type="EMBL" id="CP092869">
    <property type="protein sequence ID" value="UYV70200.1"/>
    <property type="molecule type" value="Genomic_DNA"/>
</dbReference>
<gene>
    <name evidence="5" type="ORF">LAZ67_7002158</name>
</gene>
<accession>A0ABY6KSY5</accession>
<dbReference type="Pfam" id="PF04064">
    <property type="entry name" value="DUF384"/>
    <property type="match status" value="1"/>
</dbReference>
<sequence>MLEPCFSDFHSQVGLDSCNNQVSGCLRLLLDNKFLQRMLPLLLQPSGTIGHLEAIVGTLRNCCFETDCAKDLIEADIARYLIHPLAGPGEYREHELPEDLLMQYSSKTREPSPALRKMLVEALIQLGATEEGRIYLRQAPVYPVLRETHKWEMDRPTAVAINNLVTLLIGEEQGTNLKELDIPSELQDQFAQWDKEDLAIK</sequence>
<evidence type="ECO:0000256" key="2">
    <source>
        <dbReference type="ARBA" id="ARBA00014076"/>
    </source>
</evidence>
<feature type="domain" description="Protein HGH1 C-terminal" evidence="4">
    <location>
        <begin position="122"/>
        <end position="174"/>
    </location>
</feature>
<dbReference type="InterPro" id="IPR016024">
    <property type="entry name" value="ARM-type_fold"/>
</dbReference>
<evidence type="ECO:0000313" key="6">
    <source>
        <dbReference type="Proteomes" id="UP001235939"/>
    </source>
</evidence>
<dbReference type="InterPro" id="IPR039717">
    <property type="entry name" value="Hgh1"/>
</dbReference>
<dbReference type="InterPro" id="IPR011989">
    <property type="entry name" value="ARM-like"/>
</dbReference>
<evidence type="ECO:0000259" key="4">
    <source>
        <dbReference type="Pfam" id="PF04064"/>
    </source>
</evidence>
<dbReference type="PANTHER" id="PTHR13387:SF9">
    <property type="entry name" value="PROTEIN HGH1 HOMOLOG"/>
    <property type="match status" value="1"/>
</dbReference>
<evidence type="ECO:0000313" key="5">
    <source>
        <dbReference type="EMBL" id="UYV70200.1"/>
    </source>
</evidence>
<dbReference type="Proteomes" id="UP001235939">
    <property type="component" value="Chromosome 07"/>
</dbReference>
<dbReference type="InterPro" id="IPR007206">
    <property type="entry name" value="Protein_HGH1_C"/>
</dbReference>
<comment type="similarity">
    <text evidence="1">Belongs to the HGH1 family.</text>
</comment>
<protein>
    <recommendedName>
        <fullName evidence="2">Protein HGH1 homolog</fullName>
    </recommendedName>
</protein>
<dbReference type="SUPFAM" id="SSF48371">
    <property type="entry name" value="ARM repeat"/>
    <property type="match status" value="1"/>
</dbReference>
<name>A0ABY6KSY5_9ARAC</name>
<dbReference type="Gene3D" id="1.25.10.10">
    <property type="entry name" value="Leucine-rich Repeat Variant"/>
    <property type="match status" value="1"/>
</dbReference>
<keyword evidence="6" id="KW-1185">Reference proteome</keyword>
<reference evidence="5 6" key="1">
    <citation type="submission" date="2022-01" db="EMBL/GenBank/DDBJ databases">
        <title>A chromosomal length assembly of Cordylochernes scorpioides.</title>
        <authorList>
            <person name="Zeh D."/>
            <person name="Zeh J."/>
        </authorList>
    </citation>
    <scope>NUCLEOTIDE SEQUENCE [LARGE SCALE GENOMIC DNA]</scope>
    <source>
        <strain evidence="5">IN4F17</strain>
        <tissue evidence="5">Whole Body</tissue>
    </source>
</reference>
<dbReference type="Pfam" id="PF04063">
    <property type="entry name" value="DUF383"/>
    <property type="match status" value="1"/>
</dbReference>